<dbReference type="SMART" id="SM00256">
    <property type="entry name" value="FBOX"/>
    <property type="match status" value="1"/>
</dbReference>
<evidence type="ECO:0000313" key="4">
    <source>
        <dbReference type="RefSeq" id="XP_027117873.1"/>
    </source>
</evidence>
<dbReference type="Pfam" id="PF08268">
    <property type="entry name" value="FBA_3"/>
    <property type="match status" value="1"/>
</dbReference>
<name>A0A6P6WWK2_COFAR</name>
<dbReference type="PANTHER" id="PTHR31672">
    <property type="entry name" value="BNACNNG10540D PROTEIN"/>
    <property type="match status" value="1"/>
</dbReference>
<dbReference type="Proteomes" id="UP001652660">
    <property type="component" value="Chromosome 3c"/>
</dbReference>
<sequence length="397" mass="44648">MQEPPSSIPSPDQMEEQQPVEEMGTINITIPDELIFEILSTLPVKSLLRFRSVSKSWLSLISSSEFIKAQLEKSLNEDDYNRHKLLFISDRIFKNCSLNPALNASKTPSSEPSANIVDNPMRFNRGSLPYIVGSCNGLVCIKSPRNRLYLWNPATRKSKRLPKFGSKTVHNNWWDSLFCYGFGYDESNDDYKVVGVSFVNVSDVLGTEIRVKVYSLKGNSWTRIQEDFKVGDMNEYGCFANGKIHWVSNRIPGSDDVRKIISFDLASEAFGEVEKPEQWMGFSSDWNLHVLDGHLSLSCDQGSNLVDVWVMEKDGANESWAKVLSILNLSQPSGEILLKPVFLSKEGEILFKYGPVIALYSTKDNAYNYPRVTNLGDLAQVEVYVESLVSPNAVDGV</sequence>
<reference evidence="2" key="1">
    <citation type="journal article" date="2025" name="Foods">
        <title>Unveiling the Microbial Signatures of Arabica Coffee Cherries: Insights into Ripeness Specific Diversity, Functional Traits, and Implications for Quality and Safety.</title>
        <authorList>
            <consortium name="RefSeq"/>
            <person name="Tenea G.N."/>
            <person name="Cifuentes V."/>
            <person name="Reyes P."/>
            <person name="Cevallos-Vallejos M."/>
        </authorList>
    </citation>
    <scope>NUCLEOTIDE SEQUENCE [LARGE SCALE GENOMIC DNA]</scope>
</reference>
<dbReference type="Pfam" id="PF00646">
    <property type="entry name" value="F-box"/>
    <property type="match status" value="1"/>
</dbReference>
<reference evidence="3 4" key="2">
    <citation type="submission" date="2025-04" db="UniProtKB">
        <authorList>
            <consortium name="RefSeq"/>
        </authorList>
    </citation>
    <scope>IDENTIFICATION</scope>
    <source>
        <tissue evidence="3 4">Leaves</tissue>
    </source>
</reference>
<evidence type="ECO:0000259" key="1">
    <source>
        <dbReference type="PROSITE" id="PS50181"/>
    </source>
</evidence>
<dbReference type="OrthoDB" id="591557at2759"/>
<dbReference type="SUPFAM" id="SSF82171">
    <property type="entry name" value="DPP6 N-terminal domain-like"/>
    <property type="match status" value="1"/>
</dbReference>
<dbReference type="SUPFAM" id="SSF81383">
    <property type="entry name" value="F-box domain"/>
    <property type="match status" value="1"/>
</dbReference>
<dbReference type="PROSITE" id="PS50181">
    <property type="entry name" value="FBOX"/>
    <property type="match status" value="1"/>
</dbReference>
<dbReference type="InterPro" id="IPR013187">
    <property type="entry name" value="F-box-assoc_dom_typ3"/>
</dbReference>
<dbReference type="PANTHER" id="PTHR31672:SF13">
    <property type="entry name" value="F-BOX PROTEIN CPR30-LIKE"/>
    <property type="match status" value="1"/>
</dbReference>
<dbReference type="RefSeq" id="XP_027117872.1">
    <property type="nucleotide sequence ID" value="XM_027262071.1"/>
</dbReference>
<dbReference type="InterPro" id="IPR017451">
    <property type="entry name" value="F-box-assoc_interact_dom"/>
</dbReference>
<dbReference type="RefSeq" id="XP_027117873.1">
    <property type="nucleotide sequence ID" value="XM_027262072.1"/>
</dbReference>
<dbReference type="GeneID" id="113735114"/>
<keyword evidence="2" id="KW-1185">Reference proteome</keyword>
<evidence type="ECO:0000313" key="2">
    <source>
        <dbReference type="Proteomes" id="UP001652660"/>
    </source>
</evidence>
<organism evidence="2 3">
    <name type="scientific">Coffea arabica</name>
    <name type="common">Arabian coffee</name>
    <dbReference type="NCBI Taxonomy" id="13443"/>
    <lineage>
        <taxon>Eukaryota</taxon>
        <taxon>Viridiplantae</taxon>
        <taxon>Streptophyta</taxon>
        <taxon>Embryophyta</taxon>
        <taxon>Tracheophyta</taxon>
        <taxon>Spermatophyta</taxon>
        <taxon>Magnoliopsida</taxon>
        <taxon>eudicotyledons</taxon>
        <taxon>Gunneridae</taxon>
        <taxon>Pentapetalae</taxon>
        <taxon>asterids</taxon>
        <taxon>lamiids</taxon>
        <taxon>Gentianales</taxon>
        <taxon>Rubiaceae</taxon>
        <taxon>Ixoroideae</taxon>
        <taxon>Gardenieae complex</taxon>
        <taxon>Bertiereae - Coffeeae clade</taxon>
        <taxon>Coffeeae</taxon>
        <taxon>Coffea</taxon>
    </lineage>
</organism>
<dbReference type="Gene3D" id="1.20.1280.50">
    <property type="match status" value="1"/>
</dbReference>
<dbReference type="CDD" id="cd22157">
    <property type="entry name" value="F-box_AtFBW1-like"/>
    <property type="match status" value="1"/>
</dbReference>
<dbReference type="InterPro" id="IPR001810">
    <property type="entry name" value="F-box_dom"/>
</dbReference>
<dbReference type="NCBIfam" id="TIGR01640">
    <property type="entry name" value="F_box_assoc_1"/>
    <property type="match status" value="1"/>
</dbReference>
<proteinExistence type="predicted"/>
<feature type="domain" description="F-box" evidence="1">
    <location>
        <begin position="24"/>
        <end position="70"/>
    </location>
</feature>
<dbReference type="InterPro" id="IPR036047">
    <property type="entry name" value="F-box-like_dom_sf"/>
</dbReference>
<accession>A0A6P6WWK2</accession>
<dbReference type="InterPro" id="IPR050796">
    <property type="entry name" value="SCF_F-box_component"/>
</dbReference>
<dbReference type="AlphaFoldDB" id="A0A6P6WWK2"/>
<protein>
    <submittedName>
        <fullName evidence="3 4">F-box/kelch-repeat protein At3g23880-like</fullName>
    </submittedName>
</protein>
<gene>
    <name evidence="3 4" type="primary">LOC113735114</name>
</gene>
<evidence type="ECO:0000313" key="3">
    <source>
        <dbReference type="RefSeq" id="XP_027117872.1"/>
    </source>
</evidence>